<evidence type="ECO:0000313" key="1">
    <source>
        <dbReference type="EMBL" id="RMZ93912.1"/>
    </source>
</evidence>
<evidence type="ECO:0000313" key="2">
    <source>
        <dbReference type="Proteomes" id="UP000276133"/>
    </source>
</evidence>
<organism evidence="1 2">
    <name type="scientific">Brachionus plicatilis</name>
    <name type="common">Marine rotifer</name>
    <name type="synonym">Brachionus muelleri</name>
    <dbReference type="NCBI Taxonomy" id="10195"/>
    <lineage>
        <taxon>Eukaryota</taxon>
        <taxon>Metazoa</taxon>
        <taxon>Spiralia</taxon>
        <taxon>Gnathifera</taxon>
        <taxon>Rotifera</taxon>
        <taxon>Eurotatoria</taxon>
        <taxon>Monogononta</taxon>
        <taxon>Pseudotrocha</taxon>
        <taxon>Ploima</taxon>
        <taxon>Brachionidae</taxon>
        <taxon>Brachionus</taxon>
    </lineage>
</organism>
<protein>
    <submittedName>
        <fullName evidence="1">Uncharacterized protein</fullName>
    </submittedName>
</protein>
<keyword evidence="2" id="KW-1185">Reference proteome</keyword>
<sequence>MFLIESFKYVCSIGSLYEKISQSETSGQRIFKKNKVNLNKFLSEQPKMARYGIGRLIDSQEIPSMQRKLENLYDNYNDALFLAHFWTLLKLRRHWEKIFFEDLSFRSMLYSSNLTNYYKCSEIIEQNSDVQRKLVGSLCDISSEKKLFT</sequence>
<dbReference type="EMBL" id="REGN01013457">
    <property type="protein sequence ID" value="RMZ93912.1"/>
    <property type="molecule type" value="Genomic_DNA"/>
</dbReference>
<dbReference type="AlphaFoldDB" id="A0A3M7P4B2"/>
<gene>
    <name evidence="1" type="ORF">BpHYR1_024913</name>
</gene>
<dbReference type="Proteomes" id="UP000276133">
    <property type="component" value="Unassembled WGS sequence"/>
</dbReference>
<reference evidence="1 2" key="1">
    <citation type="journal article" date="2018" name="Sci. Rep.">
        <title>Genomic signatures of local adaptation to the degree of environmental predictability in rotifers.</title>
        <authorList>
            <person name="Franch-Gras L."/>
            <person name="Hahn C."/>
            <person name="Garcia-Roger E.M."/>
            <person name="Carmona M.J."/>
            <person name="Serra M."/>
            <person name="Gomez A."/>
        </authorList>
    </citation>
    <scope>NUCLEOTIDE SEQUENCE [LARGE SCALE GENOMIC DNA]</scope>
    <source>
        <strain evidence="1">HYR1</strain>
    </source>
</reference>
<comment type="caution">
    <text evidence="1">The sequence shown here is derived from an EMBL/GenBank/DDBJ whole genome shotgun (WGS) entry which is preliminary data.</text>
</comment>
<name>A0A3M7P4B2_BRAPC</name>
<proteinExistence type="predicted"/>
<accession>A0A3M7P4B2</accession>